<dbReference type="RefSeq" id="WP_344923096.1">
    <property type="nucleotide sequence ID" value="NZ_BAABAQ010000020.1"/>
</dbReference>
<organism evidence="1 2">
    <name type="scientific">Streptosporangium oxazolinicum</name>
    <dbReference type="NCBI Taxonomy" id="909287"/>
    <lineage>
        <taxon>Bacteria</taxon>
        <taxon>Bacillati</taxon>
        <taxon>Actinomycetota</taxon>
        <taxon>Actinomycetes</taxon>
        <taxon>Streptosporangiales</taxon>
        <taxon>Streptosporangiaceae</taxon>
        <taxon>Streptosporangium</taxon>
    </lineage>
</organism>
<evidence type="ECO:0000313" key="2">
    <source>
        <dbReference type="Proteomes" id="UP001501251"/>
    </source>
</evidence>
<keyword evidence="2" id="KW-1185">Reference proteome</keyword>
<evidence type="ECO:0000313" key="1">
    <source>
        <dbReference type="EMBL" id="GAA4209143.1"/>
    </source>
</evidence>
<sequence length="150" mass="15951">MTSITPPLTGVAPHTLPSAVPSGGQQELLGHAAVSAAPSVSLRCNGRDRPPDQALGIVRASNALDRLRGRLREYGLYPAVTYHGGDPEMHLGNDAIVHLKVTEEGLSYHWSLMRRGQGREKHKAPATEIDAVAGQIAAALGRLPDEQLTP</sequence>
<dbReference type="Proteomes" id="UP001501251">
    <property type="component" value="Unassembled WGS sequence"/>
</dbReference>
<accession>A0ABP8BKN8</accession>
<proteinExistence type="predicted"/>
<reference evidence="2" key="1">
    <citation type="journal article" date="2019" name="Int. J. Syst. Evol. Microbiol.">
        <title>The Global Catalogue of Microorganisms (GCM) 10K type strain sequencing project: providing services to taxonomists for standard genome sequencing and annotation.</title>
        <authorList>
            <consortium name="The Broad Institute Genomics Platform"/>
            <consortium name="The Broad Institute Genome Sequencing Center for Infectious Disease"/>
            <person name="Wu L."/>
            <person name="Ma J."/>
        </authorList>
    </citation>
    <scope>NUCLEOTIDE SEQUENCE [LARGE SCALE GENOMIC DNA]</scope>
    <source>
        <strain evidence="2">JCM 17388</strain>
    </source>
</reference>
<name>A0ABP8BKN8_9ACTN</name>
<protein>
    <submittedName>
        <fullName evidence="1">Uncharacterized protein</fullName>
    </submittedName>
</protein>
<dbReference type="EMBL" id="BAABAQ010000020">
    <property type="protein sequence ID" value="GAA4209143.1"/>
    <property type="molecule type" value="Genomic_DNA"/>
</dbReference>
<gene>
    <name evidence="1" type="ORF">GCM10022252_75220</name>
</gene>
<comment type="caution">
    <text evidence="1">The sequence shown here is derived from an EMBL/GenBank/DDBJ whole genome shotgun (WGS) entry which is preliminary data.</text>
</comment>